<feature type="transmembrane region" description="Helical" evidence="1">
    <location>
        <begin position="195"/>
        <end position="217"/>
    </location>
</feature>
<dbReference type="EMBL" id="JXSQ01000013">
    <property type="protein sequence ID" value="KIP52214.1"/>
    <property type="molecule type" value="Genomic_DNA"/>
</dbReference>
<evidence type="ECO:0000313" key="3">
    <source>
        <dbReference type="Proteomes" id="UP000032120"/>
    </source>
</evidence>
<keyword evidence="1" id="KW-0472">Membrane</keyword>
<feature type="transmembrane region" description="Helical" evidence="1">
    <location>
        <begin position="104"/>
        <end position="132"/>
    </location>
</feature>
<feature type="transmembrane region" description="Helical" evidence="1">
    <location>
        <begin position="144"/>
        <end position="166"/>
    </location>
</feature>
<dbReference type="RefSeq" id="WP_042544350.1">
    <property type="nucleotide sequence ID" value="NZ_JXSQ01000013.1"/>
</dbReference>
<comment type="caution">
    <text evidence="2">The sequence shown here is derived from an EMBL/GenBank/DDBJ whole genome shotgun (WGS) entry which is preliminary data.</text>
</comment>
<accession>A0A0D0IKR8</accession>
<dbReference type="AlphaFoldDB" id="A0A0D0IKR8"/>
<name>A0A0D0IKR8_9MICO</name>
<organism evidence="2 3">
    <name type="scientific">Leucobacter komagatae</name>
    <dbReference type="NCBI Taxonomy" id="55969"/>
    <lineage>
        <taxon>Bacteria</taxon>
        <taxon>Bacillati</taxon>
        <taxon>Actinomycetota</taxon>
        <taxon>Actinomycetes</taxon>
        <taxon>Micrococcales</taxon>
        <taxon>Microbacteriaceae</taxon>
        <taxon>Leucobacter</taxon>
    </lineage>
</organism>
<dbReference type="Proteomes" id="UP000032120">
    <property type="component" value="Unassembled WGS sequence"/>
</dbReference>
<sequence>MTNTNETQNPDAELRARYLTDLDLALTELPHGMATELRSGVVEELAELDGDELQRRIAELGPPEDVARAARVEGLGEAPLDAFGAQAAPANHRTVTPLSESRGYAIAAAIVFGIGGLALPIIGWVIGCGLVATSKFWRVREKAWAIATPLLVLAVSFLAIWVAAWAGGSGELNGGDGSQGADPASNPLMPAGYDLLFSAVLLVWVVAVPLVGLWLILRLRGRHSPQARS</sequence>
<keyword evidence="1" id="KW-1133">Transmembrane helix</keyword>
<evidence type="ECO:0000256" key="1">
    <source>
        <dbReference type="SAM" id="Phobius"/>
    </source>
</evidence>
<gene>
    <name evidence="2" type="ORF">SD72_10135</name>
</gene>
<proteinExistence type="predicted"/>
<keyword evidence="1" id="KW-0812">Transmembrane</keyword>
<dbReference type="OrthoDB" id="5114815at2"/>
<evidence type="ECO:0000313" key="2">
    <source>
        <dbReference type="EMBL" id="KIP52214.1"/>
    </source>
</evidence>
<protein>
    <submittedName>
        <fullName evidence="2">Uncharacterized protein</fullName>
    </submittedName>
</protein>
<reference evidence="2 3" key="1">
    <citation type="submission" date="2015-01" db="EMBL/GenBank/DDBJ databases">
        <title>Draft genome sequence of Leucobacter komagatae strain VKM ST2845.</title>
        <authorList>
            <person name="Karlyshev A.V."/>
            <person name="Kudryashova E.B."/>
        </authorList>
    </citation>
    <scope>NUCLEOTIDE SEQUENCE [LARGE SCALE GENOMIC DNA]</scope>
    <source>
        <strain evidence="2 3">VKM ST2845</strain>
    </source>
</reference>
<dbReference type="Pfam" id="PF22564">
    <property type="entry name" value="HAAS"/>
    <property type="match status" value="1"/>
</dbReference>
<keyword evidence="3" id="KW-1185">Reference proteome</keyword>